<proteinExistence type="predicted"/>
<protein>
    <submittedName>
        <fullName evidence="1">(rape) hypothetical protein</fullName>
    </submittedName>
</protein>
<dbReference type="EMBL" id="HG994370">
    <property type="protein sequence ID" value="CAF2061933.1"/>
    <property type="molecule type" value="Genomic_DNA"/>
</dbReference>
<evidence type="ECO:0000313" key="1">
    <source>
        <dbReference type="EMBL" id="CAF2061933.1"/>
    </source>
</evidence>
<organism evidence="1">
    <name type="scientific">Brassica napus</name>
    <name type="common">Rape</name>
    <dbReference type="NCBI Taxonomy" id="3708"/>
    <lineage>
        <taxon>Eukaryota</taxon>
        <taxon>Viridiplantae</taxon>
        <taxon>Streptophyta</taxon>
        <taxon>Embryophyta</taxon>
        <taxon>Tracheophyta</taxon>
        <taxon>Spermatophyta</taxon>
        <taxon>Magnoliopsida</taxon>
        <taxon>eudicotyledons</taxon>
        <taxon>Gunneridae</taxon>
        <taxon>Pentapetalae</taxon>
        <taxon>rosids</taxon>
        <taxon>malvids</taxon>
        <taxon>Brassicales</taxon>
        <taxon>Brassicaceae</taxon>
        <taxon>Brassiceae</taxon>
        <taxon>Brassica</taxon>
    </lineage>
</organism>
<dbReference type="AlphaFoldDB" id="A0A816QJI0"/>
<name>A0A816QJI0_BRANA</name>
<dbReference type="Proteomes" id="UP001295469">
    <property type="component" value="Chromosome C06"/>
</dbReference>
<sequence>MRRFSCKPISEFLTHVDPITFNANSTTGTTKKPWVGAGFSFCLYLNSERFT</sequence>
<gene>
    <name evidence="1" type="ORF">DARMORV10_C06P36770.1</name>
</gene>
<accession>A0A816QJI0</accession>
<reference evidence="1" key="1">
    <citation type="submission" date="2021-01" db="EMBL/GenBank/DDBJ databases">
        <authorList>
            <consortium name="Genoscope - CEA"/>
            <person name="William W."/>
        </authorList>
    </citation>
    <scope>NUCLEOTIDE SEQUENCE</scope>
</reference>